<name>A0A1N6R5F3_9FIRM</name>
<proteinExistence type="predicted"/>
<keyword evidence="1" id="KW-0378">Hydrolase</keyword>
<evidence type="ECO:0000313" key="3">
    <source>
        <dbReference type="EMBL" id="SIQ24054.1"/>
    </source>
</evidence>
<evidence type="ECO:0000313" key="4">
    <source>
        <dbReference type="Proteomes" id="UP000185669"/>
    </source>
</evidence>
<dbReference type="Gene3D" id="3.40.50.1820">
    <property type="entry name" value="alpha/beta hydrolase"/>
    <property type="match status" value="1"/>
</dbReference>
<dbReference type="OrthoDB" id="9794725at2"/>
<dbReference type="EMBL" id="FTNC01000002">
    <property type="protein sequence ID" value="SIQ24054.1"/>
    <property type="molecule type" value="Genomic_DNA"/>
</dbReference>
<dbReference type="PANTHER" id="PTHR48081">
    <property type="entry name" value="AB HYDROLASE SUPERFAMILY PROTEIN C4A8.06C"/>
    <property type="match status" value="1"/>
</dbReference>
<evidence type="ECO:0000259" key="2">
    <source>
        <dbReference type="Pfam" id="PF20434"/>
    </source>
</evidence>
<dbReference type="PANTHER" id="PTHR48081:SF6">
    <property type="entry name" value="PEPTIDASE S9 PROLYL OLIGOPEPTIDASE CATALYTIC DOMAIN-CONTAINING PROTEIN"/>
    <property type="match status" value="1"/>
</dbReference>
<dbReference type="RefSeq" id="WP_076543830.1">
    <property type="nucleotide sequence ID" value="NZ_FTNC01000002.1"/>
</dbReference>
<protein>
    <submittedName>
        <fullName evidence="3">Acetyl esterase/lipase</fullName>
    </submittedName>
</protein>
<dbReference type="STRING" id="56779.SAMN05421834_102160"/>
<dbReference type="AlphaFoldDB" id="A0A1N6R5F3"/>
<sequence length="269" mass="30302">MLDIWNGQIPGYKKTDDFAPLLKKYLLDTEKVKKSVLIFPGGGYTHRAEHEGKEVAQFLNKNGFNAFVLHYRVAPYRFPYPLLDALRAVKYIRSNADKWKVNKNKIAVMGFSAGGHLASIVGTNNDLYRNIYREKLKDYSFDQDLVEAENSMVNAQILAYPVISAGKFAHQGSVDNLLGNSPSQKLLDLFSTEKNICKKTAPGFIWHTADDASVPVENTILFCRALSEANINFESHIFPQGRHGLGLAAENEYVSKWSDLVLDWLDEVL</sequence>
<accession>A0A1N6R5F3</accession>
<dbReference type="GO" id="GO:0016787">
    <property type="term" value="F:hydrolase activity"/>
    <property type="evidence" value="ECO:0007669"/>
    <property type="project" value="UniProtKB-KW"/>
</dbReference>
<dbReference type="Proteomes" id="UP000185669">
    <property type="component" value="Unassembled WGS sequence"/>
</dbReference>
<dbReference type="InterPro" id="IPR050300">
    <property type="entry name" value="GDXG_lipolytic_enzyme"/>
</dbReference>
<dbReference type="InterPro" id="IPR049492">
    <property type="entry name" value="BD-FAE-like_dom"/>
</dbReference>
<gene>
    <name evidence="3" type="ORF">SAMN05421834_102160</name>
</gene>
<dbReference type="InterPro" id="IPR029058">
    <property type="entry name" value="AB_hydrolase_fold"/>
</dbReference>
<dbReference type="SUPFAM" id="SSF53474">
    <property type="entry name" value="alpha/beta-Hydrolases"/>
    <property type="match status" value="1"/>
</dbReference>
<evidence type="ECO:0000256" key="1">
    <source>
        <dbReference type="ARBA" id="ARBA00022801"/>
    </source>
</evidence>
<keyword evidence="4" id="KW-1185">Reference proteome</keyword>
<dbReference type="Pfam" id="PF20434">
    <property type="entry name" value="BD-FAE"/>
    <property type="match status" value="1"/>
</dbReference>
<feature type="domain" description="BD-FAE-like" evidence="2">
    <location>
        <begin position="33"/>
        <end position="225"/>
    </location>
</feature>
<reference evidence="4" key="1">
    <citation type="submission" date="2017-01" db="EMBL/GenBank/DDBJ databases">
        <authorList>
            <person name="Varghese N."/>
            <person name="Submissions S."/>
        </authorList>
    </citation>
    <scope>NUCLEOTIDE SEQUENCE [LARGE SCALE GENOMIC DNA]</scope>
    <source>
        <strain evidence="4">ATCC 700103</strain>
    </source>
</reference>
<organism evidence="3 4">
    <name type="scientific">Halanaerobium kushneri</name>
    <dbReference type="NCBI Taxonomy" id="56779"/>
    <lineage>
        <taxon>Bacteria</taxon>
        <taxon>Bacillati</taxon>
        <taxon>Bacillota</taxon>
        <taxon>Clostridia</taxon>
        <taxon>Halanaerobiales</taxon>
        <taxon>Halanaerobiaceae</taxon>
        <taxon>Halanaerobium</taxon>
    </lineage>
</organism>